<evidence type="ECO:0000313" key="7">
    <source>
        <dbReference type="Proteomes" id="UP000199687"/>
    </source>
</evidence>
<dbReference type="InterPro" id="IPR029035">
    <property type="entry name" value="DHS-like_NAD/FAD-binding_dom"/>
</dbReference>
<dbReference type="PROSITE" id="PS50305">
    <property type="entry name" value="SIRTUIN"/>
    <property type="match status" value="1"/>
</dbReference>
<keyword evidence="3" id="KW-0862">Zinc</keyword>
<evidence type="ECO:0000313" key="6">
    <source>
        <dbReference type="EMBL" id="SER93616.1"/>
    </source>
</evidence>
<feature type="transmembrane region" description="Helical" evidence="4">
    <location>
        <begin position="21"/>
        <end position="40"/>
    </location>
</feature>
<dbReference type="GO" id="GO:0046872">
    <property type="term" value="F:metal ion binding"/>
    <property type="evidence" value="ECO:0007669"/>
    <property type="project" value="UniProtKB-KW"/>
</dbReference>
<dbReference type="SUPFAM" id="SSF52467">
    <property type="entry name" value="DHS-like NAD/FAD-binding domain"/>
    <property type="match status" value="1"/>
</dbReference>
<comment type="caution">
    <text evidence="3">Lacks conserved residue(s) required for the propagation of feature annotation.</text>
</comment>
<dbReference type="EMBL" id="FOGL01000013">
    <property type="protein sequence ID" value="SER93616.1"/>
    <property type="molecule type" value="Genomic_DNA"/>
</dbReference>
<feature type="binding site" evidence="3">
    <location>
        <position position="143"/>
    </location>
    <ligand>
        <name>Zn(2+)</name>
        <dbReference type="ChEBI" id="CHEBI:29105"/>
    </ligand>
</feature>
<dbReference type="Gene3D" id="3.30.1600.10">
    <property type="entry name" value="SIR2/SIRT2 'Small Domain"/>
    <property type="match status" value="1"/>
</dbReference>
<accession>A0A1H9T902</accession>
<feature type="binding site" evidence="3">
    <location>
        <position position="139"/>
    </location>
    <ligand>
        <name>Zn(2+)</name>
        <dbReference type="ChEBI" id="CHEBI:29105"/>
    </ligand>
</feature>
<dbReference type="STRING" id="531814.SAMN04487944_11343"/>
<evidence type="ECO:0000256" key="3">
    <source>
        <dbReference type="PROSITE-ProRule" id="PRU00236"/>
    </source>
</evidence>
<dbReference type="GO" id="GO:0070403">
    <property type="term" value="F:NAD+ binding"/>
    <property type="evidence" value="ECO:0007669"/>
    <property type="project" value="TreeGrafter"/>
</dbReference>
<sequence>MRNDYQVRLNQMMKRLEEAEYILVGGGAGLSAAAGLDYTGERFTNNFSSFIDKYGFTDLYSSSFYPFETQEERWAYWAKHISVNLYEIDATKLYEDLYQLVKDKKYFVITTNVESQFTKAGIPSDKVFEIQGNYGYLQCERGCHQKLYYNELVIKEMLEKTKDCRIPSSLVPKCPKCNGEMDVNLRHNEFFVQDDKWNQSDELYREFLQEAVDKKIVYLELGVGFNTPGIIRYPFEKLTYHNKKATLIRFNKNDHQGFQENKKKTITFTEDIQDTIMAIGKY</sequence>
<feature type="domain" description="Deacetylase sirtuin-type" evidence="5">
    <location>
        <begin position="1"/>
        <end position="282"/>
    </location>
</feature>
<keyword evidence="4" id="KW-0472">Membrane</keyword>
<evidence type="ECO:0000256" key="1">
    <source>
        <dbReference type="ARBA" id="ARBA00022679"/>
    </source>
</evidence>
<evidence type="ECO:0000256" key="4">
    <source>
        <dbReference type="SAM" id="Phobius"/>
    </source>
</evidence>
<dbReference type="InterPro" id="IPR026590">
    <property type="entry name" value="Ssirtuin_cat_dom"/>
</dbReference>
<keyword evidence="4" id="KW-1133">Transmembrane helix</keyword>
<dbReference type="InterPro" id="IPR050134">
    <property type="entry name" value="NAD-dep_sirtuin_deacylases"/>
</dbReference>
<dbReference type="GO" id="GO:0017136">
    <property type="term" value="F:histone deacetylase activity, NAD-dependent"/>
    <property type="evidence" value="ECO:0007669"/>
    <property type="project" value="TreeGrafter"/>
</dbReference>
<dbReference type="PANTHER" id="PTHR11085:SF10">
    <property type="entry name" value="NAD-DEPENDENT PROTEIN DEACYLASE SIRTUIN-5, MITOCHONDRIAL-RELATED"/>
    <property type="match status" value="1"/>
</dbReference>
<dbReference type="InterPro" id="IPR026591">
    <property type="entry name" value="Sirtuin_cat_small_dom_sf"/>
</dbReference>
<dbReference type="OrthoDB" id="394960at2"/>
<dbReference type="Gene3D" id="3.40.50.1220">
    <property type="entry name" value="TPP-binding domain"/>
    <property type="match status" value="1"/>
</dbReference>
<reference evidence="6 7" key="1">
    <citation type="submission" date="2016-10" db="EMBL/GenBank/DDBJ databases">
        <authorList>
            <person name="de Groot N.N."/>
        </authorList>
    </citation>
    <scope>NUCLEOTIDE SEQUENCE [LARGE SCALE GENOMIC DNA]</scope>
    <source>
        <strain evidence="6 7">CGMCC 1.7727</strain>
    </source>
</reference>
<keyword evidence="4" id="KW-0812">Transmembrane</keyword>
<dbReference type="PANTHER" id="PTHR11085">
    <property type="entry name" value="NAD-DEPENDENT PROTEIN DEACYLASE SIRTUIN-5, MITOCHONDRIAL-RELATED"/>
    <property type="match status" value="1"/>
</dbReference>
<evidence type="ECO:0000256" key="2">
    <source>
        <dbReference type="ARBA" id="ARBA00023027"/>
    </source>
</evidence>
<feature type="binding site" evidence="3">
    <location>
        <position position="177"/>
    </location>
    <ligand>
        <name>Zn(2+)</name>
        <dbReference type="ChEBI" id="CHEBI:29105"/>
    </ligand>
</feature>
<dbReference type="AlphaFoldDB" id="A0A1H9T902"/>
<keyword evidence="1" id="KW-0808">Transferase</keyword>
<keyword evidence="2" id="KW-0520">NAD</keyword>
<evidence type="ECO:0000259" key="5">
    <source>
        <dbReference type="PROSITE" id="PS50305"/>
    </source>
</evidence>
<dbReference type="Proteomes" id="UP000199687">
    <property type="component" value="Unassembled WGS sequence"/>
</dbReference>
<proteinExistence type="predicted"/>
<name>A0A1H9T902_9BACI</name>
<gene>
    <name evidence="6" type="ORF">SAMN04487944_11343</name>
</gene>
<keyword evidence="7" id="KW-1185">Reference proteome</keyword>
<protein>
    <submittedName>
        <fullName evidence="6">NAD-dependent protein deacetylase, SIR2 family</fullName>
    </submittedName>
</protein>
<dbReference type="RefSeq" id="WP_089741709.1">
    <property type="nucleotide sequence ID" value="NZ_FOGL01000013.1"/>
</dbReference>
<organism evidence="6 7">
    <name type="scientific">Gracilibacillus ureilyticus</name>
    <dbReference type="NCBI Taxonomy" id="531814"/>
    <lineage>
        <taxon>Bacteria</taxon>
        <taxon>Bacillati</taxon>
        <taxon>Bacillota</taxon>
        <taxon>Bacilli</taxon>
        <taxon>Bacillales</taxon>
        <taxon>Bacillaceae</taxon>
        <taxon>Gracilibacillus</taxon>
    </lineage>
</organism>
<keyword evidence="3" id="KW-0479">Metal-binding</keyword>
<feature type="binding site" evidence="3">
    <location>
        <position position="174"/>
    </location>
    <ligand>
        <name>Zn(2+)</name>
        <dbReference type="ChEBI" id="CHEBI:29105"/>
    </ligand>
</feature>